<evidence type="ECO:0000313" key="2">
    <source>
        <dbReference type="Proteomes" id="UP000241118"/>
    </source>
</evidence>
<comment type="caution">
    <text evidence="1">The sequence shown here is derived from an EMBL/GenBank/DDBJ whole genome shotgun (WGS) entry which is preliminary data.</text>
</comment>
<name>A0A2P8I848_SACCR</name>
<organism evidence="1 2">
    <name type="scientific">Saccharothrix carnea</name>
    <dbReference type="NCBI Taxonomy" id="1280637"/>
    <lineage>
        <taxon>Bacteria</taxon>
        <taxon>Bacillati</taxon>
        <taxon>Actinomycetota</taxon>
        <taxon>Actinomycetes</taxon>
        <taxon>Pseudonocardiales</taxon>
        <taxon>Pseudonocardiaceae</taxon>
        <taxon>Saccharothrix</taxon>
    </lineage>
</organism>
<dbReference type="Proteomes" id="UP000241118">
    <property type="component" value="Unassembled WGS sequence"/>
</dbReference>
<gene>
    <name evidence="1" type="ORF">B0I31_106124</name>
</gene>
<keyword evidence="2" id="KW-1185">Reference proteome</keyword>
<dbReference type="AlphaFoldDB" id="A0A2P8I848"/>
<sequence>MVAFTFGAAREVRPRTAATFALVLGEGFFFAGSGSADCCQPRMVSRISGVIGGGVSPIS</sequence>
<evidence type="ECO:0000313" key="1">
    <source>
        <dbReference type="EMBL" id="PSL54610.1"/>
    </source>
</evidence>
<dbReference type="EMBL" id="PYAX01000006">
    <property type="protein sequence ID" value="PSL54610.1"/>
    <property type="molecule type" value="Genomic_DNA"/>
</dbReference>
<protein>
    <submittedName>
        <fullName evidence="1">Uncharacterized protein</fullName>
    </submittedName>
</protein>
<proteinExistence type="predicted"/>
<accession>A0A2P8I848</accession>
<reference evidence="1 2" key="1">
    <citation type="submission" date="2018-03" db="EMBL/GenBank/DDBJ databases">
        <title>Genomic Encyclopedia of Type Strains, Phase III (KMG-III): the genomes of soil and plant-associated and newly described type strains.</title>
        <authorList>
            <person name="Whitman W."/>
        </authorList>
    </citation>
    <scope>NUCLEOTIDE SEQUENCE [LARGE SCALE GENOMIC DNA]</scope>
    <source>
        <strain evidence="1 2">CGMCC 4.7097</strain>
    </source>
</reference>